<dbReference type="PATRIC" id="fig|49338.4.peg.299"/>
<feature type="transmembrane region" description="Helical" evidence="1">
    <location>
        <begin position="204"/>
        <end position="230"/>
    </location>
</feature>
<feature type="transmembrane region" description="Helical" evidence="1">
    <location>
        <begin position="40"/>
        <end position="59"/>
    </location>
</feature>
<sequence>MHELPLLTFTLCLQAAVGAVLWAVVFRIKAQDAPLFKRNTLAALSLAAVGIVASLLHLGKPMLALTSMFNLTTSWLSREIFFSGAFFGLLLIFWWVERREKAPGARTALGVITAGVGLIDIYAMARLYMESIMPAWQNANTLISFYATAIVLGGVVFYVTAGEQREKLPRIDLMLWAVVLVQAAFALGYVASLGALTGAGKETAALLAGSQATLILSWLFTLGGVFLLSLSRTGKLAKQMSFLYLAMAVIVVGEIAGRYLFYVFGIPIGLGL</sequence>
<dbReference type="RefSeq" id="WP_208925175.1">
    <property type="nucleotide sequence ID" value="NZ_LK996017.1"/>
</dbReference>
<evidence type="ECO:0000256" key="1">
    <source>
        <dbReference type="SAM" id="Phobius"/>
    </source>
</evidence>
<feature type="transmembrane region" description="Helical" evidence="1">
    <location>
        <begin position="79"/>
        <end position="96"/>
    </location>
</feature>
<dbReference type="GO" id="GO:0009389">
    <property type="term" value="F:dimethyl sulfoxide reductase activity"/>
    <property type="evidence" value="ECO:0007669"/>
    <property type="project" value="TreeGrafter"/>
</dbReference>
<dbReference type="AlphaFoldDB" id="A0A098AUN0"/>
<evidence type="ECO:0000313" key="2">
    <source>
        <dbReference type="EMBL" id="CDX00168.1"/>
    </source>
</evidence>
<dbReference type="GO" id="GO:0009390">
    <property type="term" value="C:dimethyl sulfoxide reductase complex"/>
    <property type="evidence" value="ECO:0007669"/>
    <property type="project" value="TreeGrafter"/>
</dbReference>
<dbReference type="InterPro" id="IPR007059">
    <property type="entry name" value="DmsC"/>
</dbReference>
<protein>
    <submittedName>
        <fullName evidence="2">Anaerobic dimethyl sulfoxide reductase subunit C</fullName>
    </submittedName>
</protein>
<dbReference type="PANTHER" id="PTHR38095">
    <property type="entry name" value="ANAEROBIC DIMETHYL SULFOXIDE REDUCTASE CHAIN YNFH"/>
    <property type="match status" value="1"/>
</dbReference>
<organism evidence="2">
    <name type="scientific">Desulfitobacterium hafniense</name>
    <name type="common">Desulfitobacterium frappieri</name>
    <dbReference type="NCBI Taxonomy" id="49338"/>
    <lineage>
        <taxon>Bacteria</taxon>
        <taxon>Bacillati</taxon>
        <taxon>Bacillota</taxon>
        <taxon>Clostridia</taxon>
        <taxon>Eubacteriales</taxon>
        <taxon>Desulfitobacteriaceae</taxon>
        <taxon>Desulfitobacterium</taxon>
    </lineage>
</organism>
<feature type="transmembrane region" description="Helical" evidence="1">
    <location>
        <begin position="141"/>
        <end position="161"/>
    </location>
</feature>
<keyword evidence="1" id="KW-0472">Membrane</keyword>
<feature type="transmembrane region" description="Helical" evidence="1">
    <location>
        <begin position="6"/>
        <end position="28"/>
    </location>
</feature>
<dbReference type="Pfam" id="PF04976">
    <property type="entry name" value="DmsC"/>
    <property type="match status" value="1"/>
</dbReference>
<dbReference type="GO" id="GO:0019645">
    <property type="term" value="P:anaerobic electron transport chain"/>
    <property type="evidence" value="ECO:0007669"/>
    <property type="project" value="InterPro"/>
</dbReference>
<accession>A0A098AUN0</accession>
<reference evidence="2" key="1">
    <citation type="submission" date="2014-07" db="EMBL/GenBank/DDBJ databases">
        <authorList>
            <person name="Hornung V.Bastian."/>
        </authorList>
    </citation>
    <scope>NUCLEOTIDE SEQUENCE</scope>
    <source>
        <strain evidence="2">PCE-S</strain>
    </source>
</reference>
<gene>
    <name evidence="2" type="ORF">DPCES_0281</name>
</gene>
<dbReference type="GO" id="GO:0005886">
    <property type="term" value="C:plasma membrane"/>
    <property type="evidence" value="ECO:0007669"/>
    <property type="project" value="TreeGrafter"/>
</dbReference>
<name>A0A098AUN0_DESHA</name>
<keyword evidence="1" id="KW-1133">Transmembrane helix</keyword>
<feature type="transmembrane region" description="Helical" evidence="1">
    <location>
        <begin position="242"/>
        <end position="264"/>
    </location>
</feature>
<keyword evidence="1" id="KW-0812">Transmembrane</keyword>
<feature type="transmembrane region" description="Helical" evidence="1">
    <location>
        <begin position="108"/>
        <end position="129"/>
    </location>
</feature>
<feature type="transmembrane region" description="Helical" evidence="1">
    <location>
        <begin position="173"/>
        <end position="192"/>
    </location>
</feature>
<dbReference type="PANTHER" id="PTHR38095:SF1">
    <property type="entry name" value="ANAEROBIC DIMETHYL SULFOXIDE REDUCTASE CHAIN YNFH"/>
    <property type="match status" value="1"/>
</dbReference>
<dbReference type="EMBL" id="LK996017">
    <property type="protein sequence ID" value="CDX00168.1"/>
    <property type="molecule type" value="Genomic_DNA"/>
</dbReference>
<proteinExistence type="predicted"/>